<dbReference type="RefSeq" id="WP_316410704.1">
    <property type="nucleotide sequence ID" value="NZ_AP027081.1"/>
</dbReference>
<name>A0AA48KDP5_9BACT</name>
<feature type="compositionally biased region" description="Pro residues" evidence="1">
    <location>
        <begin position="109"/>
        <end position="143"/>
    </location>
</feature>
<dbReference type="Gene3D" id="3.30.1370.110">
    <property type="match status" value="1"/>
</dbReference>
<feature type="compositionally biased region" description="Low complexity" evidence="1">
    <location>
        <begin position="98"/>
        <end position="108"/>
    </location>
</feature>
<evidence type="ECO:0000256" key="1">
    <source>
        <dbReference type="SAM" id="MobiDB-lite"/>
    </source>
</evidence>
<proteinExistence type="predicted"/>
<dbReference type="AlphaFoldDB" id="A0AA48KDP5"/>
<feature type="domain" description="Smr" evidence="2">
    <location>
        <begin position="166"/>
        <end position="241"/>
    </location>
</feature>
<evidence type="ECO:0000313" key="4">
    <source>
        <dbReference type="Proteomes" id="UP001228113"/>
    </source>
</evidence>
<organism evidence="3 4">
    <name type="scientific">Mesoterricola sediminis</name>
    <dbReference type="NCBI Taxonomy" id="2927980"/>
    <lineage>
        <taxon>Bacteria</taxon>
        <taxon>Pseudomonadati</taxon>
        <taxon>Acidobacteriota</taxon>
        <taxon>Holophagae</taxon>
        <taxon>Holophagales</taxon>
        <taxon>Holophagaceae</taxon>
        <taxon>Mesoterricola</taxon>
    </lineage>
</organism>
<reference evidence="3" key="1">
    <citation type="journal article" date="2023" name="Int. J. Syst. Evol. Microbiol.">
        <title>Mesoterricola silvestris gen. nov., sp. nov., Mesoterricola sediminis sp. nov., Geothrix oryzae sp. nov., Geothrix edaphica sp. nov., Geothrix rubra sp. nov., and Geothrix limicola sp. nov., six novel members of Acidobacteriota isolated from soils.</title>
        <authorList>
            <person name="Itoh H."/>
            <person name="Sugisawa Y."/>
            <person name="Mise K."/>
            <person name="Xu Z."/>
            <person name="Kuniyasu M."/>
            <person name="Ushijima N."/>
            <person name="Kawano K."/>
            <person name="Kobayashi E."/>
            <person name="Shiratori Y."/>
            <person name="Masuda Y."/>
            <person name="Senoo K."/>
        </authorList>
    </citation>
    <scope>NUCLEOTIDE SEQUENCE</scope>
    <source>
        <strain evidence="3">W786</strain>
    </source>
</reference>
<feature type="compositionally biased region" description="Low complexity" evidence="1">
    <location>
        <begin position="56"/>
        <end position="69"/>
    </location>
</feature>
<dbReference type="Proteomes" id="UP001228113">
    <property type="component" value="Chromosome"/>
</dbReference>
<dbReference type="Pfam" id="PF01713">
    <property type="entry name" value="Smr"/>
    <property type="match status" value="1"/>
</dbReference>
<sequence length="251" mass="25939">MAWKKDLQKLKASLGAEDAAPAKPAPPPKAKPQEFRPLAEEDAVFLSAMGHRPARPKAVPLEPAPAAEAPAPPPPPPQDPGADFTAAMGDLKGLVSLPERGPGAAKPRPAQPAKPEPTPRAAAPVPPPAPTPAPQPAPEPAPAPAQAQPVQINLAAGMAIEVDGALDLKGHGRGDAEERLKERILDGQALGWRSLHVVLGTSEDLRAMLLDVLRGPSGARVSRYAQAPIPMGGSQAWILYFRGLGNPGEGA</sequence>
<accession>A0AA48KDP5</accession>
<gene>
    <name evidence="3" type="ORF">METESE_33840</name>
</gene>
<evidence type="ECO:0000259" key="2">
    <source>
        <dbReference type="Pfam" id="PF01713"/>
    </source>
</evidence>
<dbReference type="KEGG" id="msea:METESE_33840"/>
<protein>
    <recommendedName>
        <fullName evidence="2">Smr domain-containing protein</fullName>
    </recommendedName>
</protein>
<keyword evidence="4" id="KW-1185">Reference proteome</keyword>
<dbReference type="EMBL" id="AP027081">
    <property type="protein sequence ID" value="BDU78426.1"/>
    <property type="molecule type" value="Genomic_DNA"/>
</dbReference>
<evidence type="ECO:0000313" key="3">
    <source>
        <dbReference type="EMBL" id="BDU78426.1"/>
    </source>
</evidence>
<feature type="region of interest" description="Disordered" evidence="1">
    <location>
        <begin position="1"/>
        <end position="147"/>
    </location>
</feature>
<feature type="compositionally biased region" description="Pro residues" evidence="1">
    <location>
        <begin position="70"/>
        <end position="79"/>
    </location>
</feature>
<dbReference type="InterPro" id="IPR036063">
    <property type="entry name" value="Smr_dom_sf"/>
</dbReference>
<dbReference type="InterPro" id="IPR002625">
    <property type="entry name" value="Smr_dom"/>
</dbReference>